<organism evidence="1">
    <name type="scientific">uncultured Caudovirales phage</name>
    <dbReference type="NCBI Taxonomy" id="2100421"/>
    <lineage>
        <taxon>Viruses</taxon>
        <taxon>Duplodnaviria</taxon>
        <taxon>Heunggongvirae</taxon>
        <taxon>Uroviricota</taxon>
        <taxon>Caudoviricetes</taxon>
        <taxon>Peduoviridae</taxon>
        <taxon>Maltschvirus</taxon>
        <taxon>Maltschvirus maltsch</taxon>
    </lineage>
</organism>
<accession>A0A6J5M276</accession>
<gene>
    <name evidence="1" type="ORF">UFOVP351_18</name>
</gene>
<dbReference type="EMBL" id="LR796360">
    <property type="protein sequence ID" value="CAB4139080.1"/>
    <property type="molecule type" value="Genomic_DNA"/>
</dbReference>
<name>A0A6J5M276_9CAUD</name>
<proteinExistence type="predicted"/>
<evidence type="ECO:0000313" key="1">
    <source>
        <dbReference type="EMBL" id="CAB4139080.1"/>
    </source>
</evidence>
<protein>
    <submittedName>
        <fullName evidence="1">Uncharacterized protein</fullName>
    </submittedName>
</protein>
<sequence length="44" mass="5058">MTAHHRLGMAAWLADNDGIPFEVQHLFDLSEYEAQAQEIEENTK</sequence>
<reference evidence="1" key="1">
    <citation type="submission" date="2020-04" db="EMBL/GenBank/DDBJ databases">
        <authorList>
            <person name="Chiriac C."/>
            <person name="Salcher M."/>
            <person name="Ghai R."/>
            <person name="Kavagutti S V."/>
        </authorList>
    </citation>
    <scope>NUCLEOTIDE SEQUENCE</scope>
</reference>